<dbReference type="Gene3D" id="3.40.50.1000">
    <property type="entry name" value="HAD superfamily/HAD-like"/>
    <property type="match status" value="1"/>
</dbReference>
<dbReference type="OrthoDB" id="9810101at2"/>
<dbReference type="AlphaFoldDB" id="A0A174VEX4"/>
<dbReference type="InterPro" id="IPR023214">
    <property type="entry name" value="HAD_sf"/>
</dbReference>
<dbReference type="GO" id="GO:0005829">
    <property type="term" value="C:cytosol"/>
    <property type="evidence" value="ECO:0007669"/>
    <property type="project" value="TreeGrafter"/>
</dbReference>
<comment type="caution">
    <text evidence="1">The sequence shown here is derived from an EMBL/GenBank/DDBJ whole genome shotgun (WGS) entry which is preliminary data.</text>
</comment>
<dbReference type="InterPro" id="IPR000150">
    <property type="entry name" value="Cof"/>
</dbReference>
<reference evidence="1 2" key="1">
    <citation type="submission" date="2016-06" db="EMBL/GenBank/DDBJ databases">
        <authorList>
            <person name="Kjaerup R.B."/>
            <person name="Dalgaard T.S."/>
            <person name="Juul-Madsen H.R."/>
        </authorList>
    </citation>
    <scope>NUCLEOTIDE SEQUENCE [LARGE SCALE GENOMIC DNA]</scope>
    <source>
        <strain evidence="1 2">373-A1</strain>
    </source>
</reference>
<keyword evidence="2" id="KW-1185">Reference proteome</keyword>
<dbReference type="eggNOG" id="COG0561">
    <property type="taxonomic scope" value="Bacteria"/>
</dbReference>
<evidence type="ECO:0000313" key="1">
    <source>
        <dbReference type="EMBL" id="OBY09387.1"/>
    </source>
</evidence>
<dbReference type="NCBIfam" id="TIGR00099">
    <property type="entry name" value="Cof-subfamily"/>
    <property type="match status" value="1"/>
</dbReference>
<dbReference type="GeneID" id="42776124"/>
<keyword evidence="1" id="KW-0378">Hydrolase</keyword>
<dbReference type="SUPFAM" id="SSF56784">
    <property type="entry name" value="HAD-like"/>
    <property type="match status" value="1"/>
</dbReference>
<dbReference type="GO" id="GO:0000287">
    <property type="term" value="F:magnesium ion binding"/>
    <property type="evidence" value="ECO:0007669"/>
    <property type="project" value="TreeGrafter"/>
</dbReference>
<proteinExistence type="predicted"/>
<dbReference type="Proteomes" id="UP000092714">
    <property type="component" value="Unassembled WGS sequence"/>
</dbReference>
<dbReference type="SFLD" id="SFLDS00003">
    <property type="entry name" value="Haloacid_Dehalogenase"/>
    <property type="match status" value="1"/>
</dbReference>
<dbReference type="SFLD" id="SFLDG01140">
    <property type="entry name" value="C2.B:_Phosphomannomutase_and_P"/>
    <property type="match status" value="1"/>
</dbReference>
<dbReference type="NCBIfam" id="TIGR01484">
    <property type="entry name" value="HAD-SF-IIB"/>
    <property type="match status" value="1"/>
</dbReference>
<dbReference type="RefSeq" id="WP_027098297.1">
    <property type="nucleotide sequence ID" value="NZ_CABJAZ010000002.1"/>
</dbReference>
<dbReference type="EMBL" id="MAPZ01000033">
    <property type="protein sequence ID" value="OBY09387.1"/>
    <property type="molecule type" value="Genomic_DNA"/>
</dbReference>
<dbReference type="InterPro" id="IPR006379">
    <property type="entry name" value="HAD-SF_hydro_IIB"/>
</dbReference>
<evidence type="ECO:0000313" key="2">
    <source>
        <dbReference type="Proteomes" id="UP000092714"/>
    </source>
</evidence>
<protein>
    <submittedName>
        <fullName evidence="1">Hydrolase</fullName>
    </submittedName>
</protein>
<dbReference type="GO" id="GO:0016791">
    <property type="term" value="F:phosphatase activity"/>
    <property type="evidence" value="ECO:0007669"/>
    <property type="project" value="TreeGrafter"/>
</dbReference>
<name>A0A174VEX4_9CLOT</name>
<dbReference type="PANTHER" id="PTHR10000">
    <property type="entry name" value="PHOSPHOSERINE PHOSPHATASE"/>
    <property type="match status" value="1"/>
</dbReference>
<dbReference type="PANTHER" id="PTHR10000:SF25">
    <property type="entry name" value="PHOSPHATASE YKRA-RELATED"/>
    <property type="match status" value="1"/>
</dbReference>
<dbReference type="Pfam" id="PF08282">
    <property type="entry name" value="Hydrolase_3"/>
    <property type="match status" value="1"/>
</dbReference>
<sequence length="264" mass="29775">MDRKIIFFDIDGTILDEETNKIPGSALEAIGKLKENGHLAIINTGRTKVILPELIKNSGFNGYICGCGTYIECDGQVLLDNELGHALSKEIALDFKEFKLDAIGEGRDFIYFPEKSTIKHKEVLKLTVDLAEEGFSFKSLSQLDELYFDKFVIFLNQDSNFEGFYNKHKDKLDFIKRSDDFYEVVPKGFSKATGIEFLINHLNIPHKNTFAIGDSTNDLSMLEYAHTSIAMGNSNEALLPLVSYVTTHINNDGIFNALKHYKLI</sequence>
<gene>
    <name evidence="1" type="ORF">CP373A1_15785</name>
</gene>
<dbReference type="InterPro" id="IPR036412">
    <property type="entry name" value="HAD-like_sf"/>
</dbReference>
<organism evidence="1 2">
    <name type="scientific">Clostridium paraputrificum</name>
    <dbReference type="NCBI Taxonomy" id="29363"/>
    <lineage>
        <taxon>Bacteria</taxon>
        <taxon>Bacillati</taxon>
        <taxon>Bacillota</taxon>
        <taxon>Clostridia</taxon>
        <taxon>Eubacteriales</taxon>
        <taxon>Clostridiaceae</taxon>
        <taxon>Clostridium</taxon>
    </lineage>
</organism>
<dbReference type="Gene3D" id="3.30.1240.10">
    <property type="match status" value="1"/>
</dbReference>
<accession>A0A174VEX4</accession>
<dbReference type="PROSITE" id="PS01229">
    <property type="entry name" value="COF_2"/>
    <property type="match status" value="1"/>
</dbReference>